<comment type="caution">
    <text evidence="1">The sequence shown here is derived from an EMBL/GenBank/DDBJ whole genome shotgun (WGS) entry which is preliminary data.</text>
</comment>
<protein>
    <submittedName>
        <fullName evidence="1">Uncharacterized protein</fullName>
    </submittedName>
</protein>
<name>A0A0F9B1D3_9ZZZZ</name>
<evidence type="ECO:0000313" key="1">
    <source>
        <dbReference type="EMBL" id="KKL15465.1"/>
    </source>
</evidence>
<dbReference type="EMBL" id="LAZR01040056">
    <property type="protein sequence ID" value="KKL15465.1"/>
    <property type="molecule type" value="Genomic_DNA"/>
</dbReference>
<proteinExistence type="predicted"/>
<sequence>MNSPRFVVVYAINAMDLQAKLTGYERYDVLQMTTSPWFEKSGPDNTLEQTGDSIYVLLEKREEFR</sequence>
<gene>
    <name evidence="1" type="ORF">LCGC14_2505350</name>
</gene>
<organism evidence="1">
    <name type="scientific">marine sediment metagenome</name>
    <dbReference type="NCBI Taxonomy" id="412755"/>
    <lineage>
        <taxon>unclassified sequences</taxon>
        <taxon>metagenomes</taxon>
        <taxon>ecological metagenomes</taxon>
    </lineage>
</organism>
<dbReference type="AlphaFoldDB" id="A0A0F9B1D3"/>
<reference evidence="1" key="1">
    <citation type="journal article" date="2015" name="Nature">
        <title>Complex archaea that bridge the gap between prokaryotes and eukaryotes.</title>
        <authorList>
            <person name="Spang A."/>
            <person name="Saw J.H."/>
            <person name="Jorgensen S.L."/>
            <person name="Zaremba-Niedzwiedzka K."/>
            <person name="Martijn J."/>
            <person name="Lind A.E."/>
            <person name="van Eijk R."/>
            <person name="Schleper C."/>
            <person name="Guy L."/>
            <person name="Ettema T.J."/>
        </authorList>
    </citation>
    <scope>NUCLEOTIDE SEQUENCE</scope>
</reference>
<accession>A0A0F9B1D3</accession>